<dbReference type="InterPro" id="IPR027519">
    <property type="entry name" value="KFase_ver/fungi-typ"/>
</dbReference>
<evidence type="ECO:0000313" key="5">
    <source>
        <dbReference type="EMBL" id="KAE8152287.1"/>
    </source>
</evidence>
<gene>
    <name evidence="5" type="ORF">BDV25DRAFT_151270</name>
</gene>
<protein>
    <recommendedName>
        <fullName evidence="3">Kynurenine formamidase</fullName>
        <shortName evidence="3">KFA</shortName>
        <shortName evidence="3">KFase</shortName>
        <ecNumber evidence="3">3.5.1.9</ecNumber>
    </recommendedName>
    <alternativeName>
        <fullName evidence="3">Arylformamidase</fullName>
    </alternativeName>
    <alternativeName>
        <fullName evidence="3">N-formylkynurenine formamidase</fullName>
        <shortName evidence="3">FKF</shortName>
    </alternativeName>
</protein>
<keyword evidence="2 3" id="KW-0823">Tryptophan catabolism</keyword>
<dbReference type="GO" id="GO:0019441">
    <property type="term" value="P:L-tryptophan catabolic process to kynurenine"/>
    <property type="evidence" value="ECO:0007669"/>
    <property type="project" value="UniProtKB-UniRule"/>
</dbReference>
<evidence type="ECO:0000313" key="6">
    <source>
        <dbReference type="Proteomes" id="UP000325780"/>
    </source>
</evidence>
<dbReference type="PANTHER" id="PTHR48081">
    <property type="entry name" value="AB HYDROLASE SUPERFAMILY PROTEIN C4A8.06C"/>
    <property type="match status" value="1"/>
</dbReference>
<dbReference type="EMBL" id="ML742055">
    <property type="protein sequence ID" value="KAE8152287.1"/>
    <property type="molecule type" value="Genomic_DNA"/>
</dbReference>
<dbReference type="GO" id="GO:0034354">
    <property type="term" value="P:'de novo' NAD+ biosynthetic process from L-tryptophan"/>
    <property type="evidence" value="ECO:0007669"/>
    <property type="project" value="UniProtKB-UniRule"/>
</dbReference>
<dbReference type="InterPro" id="IPR050300">
    <property type="entry name" value="GDXG_lipolytic_enzyme"/>
</dbReference>
<evidence type="ECO:0000256" key="1">
    <source>
        <dbReference type="ARBA" id="ARBA00022801"/>
    </source>
</evidence>
<keyword evidence="1 3" id="KW-0378">Hydrolase</keyword>
<dbReference type="GO" id="GO:0004061">
    <property type="term" value="F:arylformamidase activity"/>
    <property type="evidence" value="ECO:0007669"/>
    <property type="project" value="UniProtKB-UniRule"/>
</dbReference>
<feature type="active site" evidence="3">
    <location>
        <position position="263"/>
    </location>
</feature>
<feature type="short sequence motif" description="HGGXW" evidence="3">
    <location>
        <begin position="36"/>
        <end position="40"/>
    </location>
</feature>
<dbReference type="EC" id="3.5.1.9" evidence="3"/>
<organism evidence="5 6">
    <name type="scientific">Aspergillus avenaceus</name>
    <dbReference type="NCBI Taxonomy" id="36643"/>
    <lineage>
        <taxon>Eukaryota</taxon>
        <taxon>Fungi</taxon>
        <taxon>Dikarya</taxon>
        <taxon>Ascomycota</taxon>
        <taxon>Pezizomycotina</taxon>
        <taxon>Eurotiomycetes</taxon>
        <taxon>Eurotiomycetidae</taxon>
        <taxon>Eurotiales</taxon>
        <taxon>Aspergillaceae</taxon>
        <taxon>Aspergillus</taxon>
        <taxon>Aspergillus subgen. Circumdati</taxon>
    </lineage>
</organism>
<dbReference type="PANTHER" id="PTHR48081:SF33">
    <property type="entry name" value="KYNURENINE FORMAMIDASE"/>
    <property type="match status" value="1"/>
</dbReference>
<dbReference type="OrthoDB" id="420264at2759"/>
<evidence type="ECO:0000256" key="4">
    <source>
        <dbReference type="SAM" id="MobiDB-lite"/>
    </source>
</evidence>
<dbReference type="InterPro" id="IPR029058">
    <property type="entry name" value="AB_hydrolase_fold"/>
</dbReference>
<proteinExistence type="inferred from homology"/>
<feature type="active site" description="Nucleophile" evidence="3">
    <location>
        <position position="134"/>
    </location>
</feature>
<dbReference type="AlphaFoldDB" id="A0A5N6U0W9"/>
<dbReference type="HAMAP" id="MF_03014">
    <property type="entry name" value="KFase"/>
    <property type="match status" value="1"/>
</dbReference>
<reference evidence="5 6" key="1">
    <citation type="submission" date="2019-04" db="EMBL/GenBank/DDBJ databases">
        <title>Friends and foes A comparative genomics study of 23 Aspergillus species from section Flavi.</title>
        <authorList>
            <consortium name="DOE Joint Genome Institute"/>
            <person name="Kjaerbolling I."/>
            <person name="Vesth T."/>
            <person name="Frisvad J.C."/>
            <person name="Nybo J.L."/>
            <person name="Theobald S."/>
            <person name="Kildgaard S."/>
            <person name="Isbrandt T."/>
            <person name="Kuo A."/>
            <person name="Sato A."/>
            <person name="Lyhne E.K."/>
            <person name="Kogle M.E."/>
            <person name="Wiebenga A."/>
            <person name="Kun R.S."/>
            <person name="Lubbers R.J."/>
            <person name="Makela M.R."/>
            <person name="Barry K."/>
            <person name="Chovatia M."/>
            <person name="Clum A."/>
            <person name="Daum C."/>
            <person name="Haridas S."/>
            <person name="He G."/>
            <person name="LaButti K."/>
            <person name="Lipzen A."/>
            <person name="Mondo S."/>
            <person name="Riley R."/>
            <person name="Salamov A."/>
            <person name="Simmons B.A."/>
            <person name="Magnuson J.K."/>
            <person name="Henrissat B."/>
            <person name="Mortensen U.H."/>
            <person name="Larsen T.O."/>
            <person name="Devries R.P."/>
            <person name="Grigoriev I.V."/>
            <person name="Machida M."/>
            <person name="Baker S.E."/>
            <person name="Andersen M.R."/>
        </authorList>
    </citation>
    <scope>NUCLEOTIDE SEQUENCE [LARGE SCALE GENOMIC DNA]</scope>
    <source>
        <strain evidence="5 6">IBT 18842</strain>
    </source>
</reference>
<dbReference type="Proteomes" id="UP000325780">
    <property type="component" value="Unassembled WGS sequence"/>
</dbReference>
<comment type="subunit">
    <text evidence="3">Homodimer.</text>
</comment>
<comment type="pathway">
    <text evidence="3">Amino-acid degradation; L-tryptophan degradation via kynurenine pathway; L-kynurenine from L-tryptophan: step 2/2.</text>
</comment>
<sequence>MPTETHHYGQDHALQTVTVTTLDTQVDKGYWLIFIHGGAWRDPTQTSINYLNPTASILTNSPTYSSAARRITAFASIEYRLSPHPSHPQDPQSTDPKECRTAKHPDHINDVQAALAFLQKKYGFGERYVLIGHSCGATLAFQSVMGAFGAGFPGPVAVLGTAGVYDLKLLRDTHREISAYREIVEGAFGTDEAGWDAVSPAVVEGVNGVADGWKSGRLAVLAYSANDSLVDPEQREVMKASLGPWVKSRPGRRVEMFSLQGDHDDCWEKSEELVKAIAFTLQELQTDA</sequence>
<dbReference type="UniPathway" id="UPA00333">
    <property type="reaction ID" value="UER00454"/>
</dbReference>
<comment type="domain">
    <text evidence="3">The main chain amide nitrogen atoms of the second glycine and its adjacent residue in the HGGXW motif define the oxyanion hole, and stabilize the oxyanion that forms during the nucleophilic attack by the catalytic serine during substrate cleavage.</text>
</comment>
<comment type="similarity">
    <text evidence="3">Belongs to the kynurenine formamidase family.</text>
</comment>
<feature type="region of interest" description="Disordered" evidence="4">
    <location>
        <begin position="81"/>
        <end position="103"/>
    </location>
</feature>
<evidence type="ECO:0000256" key="2">
    <source>
        <dbReference type="ARBA" id="ARBA00023079"/>
    </source>
</evidence>
<accession>A0A5N6U0W9</accession>
<comment type="catalytic activity">
    <reaction evidence="3">
        <text>N-formyl-L-kynurenine + H2O = L-kynurenine + formate + H(+)</text>
        <dbReference type="Rhea" id="RHEA:13009"/>
        <dbReference type="ChEBI" id="CHEBI:15377"/>
        <dbReference type="ChEBI" id="CHEBI:15378"/>
        <dbReference type="ChEBI" id="CHEBI:15740"/>
        <dbReference type="ChEBI" id="CHEBI:57959"/>
        <dbReference type="ChEBI" id="CHEBI:58629"/>
        <dbReference type="EC" id="3.5.1.9"/>
    </reaction>
</comment>
<dbReference type="Gene3D" id="3.40.50.1820">
    <property type="entry name" value="alpha/beta hydrolase"/>
    <property type="match status" value="1"/>
</dbReference>
<evidence type="ECO:0000256" key="3">
    <source>
        <dbReference type="HAMAP-Rule" id="MF_03014"/>
    </source>
</evidence>
<comment type="function">
    <text evidence="3">Catalyzes the hydrolysis of N-formyl-L-kynurenine to L-kynurenine, the second step in the kynurenine pathway of tryptophan degradation. Kynurenine may be further oxidized to nicotinic acid, NAD(H) and NADP(H). Required for elimination of toxic metabolites.</text>
</comment>
<feature type="active site" evidence="3">
    <location>
        <position position="227"/>
    </location>
</feature>
<keyword evidence="6" id="KW-1185">Reference proteome</keyword>
<name>A0A5N6U0W9_ASPAV</name>
<dbReference type="SUPFAM" id="SSF53474">
    <property type="entry name" value="alpha/beta-Hydrolases"/>
    <property type="match status" value="1"/>
</dbReference>